<comment type="caution">
    <text evidence="2">The sequence shown here is derived from an EMBL/GenBank/DDBJ whole genome shotgun (WGS) entry which is preliminary data.</text>
</comment>
<dbReference type="GO" id="GO:0003964">
    <property type="term" value="F:RNA-directed DNA polymerase activity"/>
    <property type="evidence" value="ECO:0007669"/>
    <property type="project" value="UniProtKB-KW"/>
</dbReference>
<protein>
    <submittedName>
        <fullName evidence="2">Reverse transcriptase domain-containing protein</fullName>
    </submittedName>
</protein>
<keyword evidence="2" id="KW-0695">RNA-directed DNA polymerase</keyword>
<feature type="compositionally biased region" description="Low complexity" evidence="1">
    <location>
        <begin position="117"/>
        <end position="129"/>
    </location>
</feature>
<keyword evidence="2" id="KW-0548">Nucleotidyltransferase</keyword>
<evidence type="ECO:0000313" key="2">
    <source>
        <dbReference type="EMBL" id="GEY11125.1"/>
    </source>
</evidence>
<keyword evidence="2" id="KW-0808">Transferase</keyword>
<proteinExistence type="predicted"/>
<gene>
    <name evidence="2" type="ORF">Tci_383099</name>
</gene>
<dbReference type="EMBL" id="BKCJ010152656">
    <property type="protein sequence ID" value="GEY11125.1"/>
    <property type="molecule type" value="Genomic_DNA"/>
</dbReference>
<dbReference type="AlphaFoldDB" id="A0A699HG69"/>
<organism evidence="2">
    <name type="scientific">Tanacetum cinerariifolium</name>
    <name type="common">Dalmatian daisy</name>
    <name type="synonym">Chrysanthemum cinerariifolium</name>
    <dbReference type="NCBI Taxonomy" id="118510"/>
    <lineage>
        <taxon>Eukaryota</taxon>
        <taxon>Viridiplantae</taxon>
        <taxon>Streptophyta</taxon>
        <taxon>Embryophyta</taxon>
        <taxon>Tracheophyta</taxon>
        <taxon>Spermatophyta</taxon>
        <taxon>Magnoliopsida</taxon>
        <taxon>eudicotyledons</taxon>
        <taxon>Gunneridae</taxon>
        <taxon>Pentapetalae</taxon>
        <taxon>asterids</taxon>
        <taxon>campanulids</taxon>
        <taxon>Asterales</taxon>
        <taxon>Asteraceae</taxon>
        <taxon>Asteroideae</taxon>
        <taxon>Anthemideae</taxon>
        <taxon>Anthemidinae</taxon>
        <taxon>Tanacetum</taxon>
    </lineage>
</organism>
<sequence>MSSPNHPTTEIEDAFSSNFSDYTMASPNYFPASPGNISPDPPDNLSKYLLASLTISPFHDMQAYNVVANKPPIPPQDPITPPTILTPSSVLPPSLVFDPQYFFVSEELLPPKKQIHTPSSSSTTLSNSSRKQASSEASTMTHAVIRKLVAESVATALEAQVATVASTNNPNRNSGPRKIHVSRKCTYEKFMSCQPFYFNGTEEAVGLIYWFKRTESVFSRSNCAKKNKVKFAINTLTEEALFWWNSCSHPIGVNEAYNITWSKFKRFLIKKYCS</sequence>
<reference evidence="2" key="1">
    <citation type="journal article" date="2019" name="Sci. Rep.">
        <title>Draft genome of Tanacetum cinerariifolium, the natural source of mosquito coil.</title>
        <authorList>
            <person name="Yamashiro T."/>
            <person name="Shiraishi A."/>
            <person name="Satake H."/>
            <person name="Nakayama K."/>
        </authorList>
    </citation>
    <scope>NUCLEOTIDE SEQUENCE</scope>
</reference>
<feature type="region of interest" description="Disordered" evidence="1">
    <location>
        <begin position="113"/>
        <end position="138"/>
    </location>
</feature>
<name>A0A699HG69_TANCI</name>
<accession>A0A699HG69</accession>
<evidence type="ECO:0000256" key="1">
    <source>
        <dbReference type="SAM" id="MobiDB-lite"/>
    </source>
</evidence>